<keyword evidence="3" id="KW-1185">Reference proteome</keyword>
<evidence type="ECO:0000313" key="2">
    <source>
        <dbReference type="EMBL" id="PFG38153.1"/>
    </source>
</evidence>
<dbReference type="InterPro" id="IPR051453">
    <property type="entry name" value="MBL_Glyoxalase_II"/>
</dbReference>
<dbReference type="Gene3D" id="3.60.15.10">
    <property type="entry name" value="Ribonuclease Z/Hydroxyacylglutathione hydrolase-like"/>
    <property type="match status" value="1"/>
</dbReference>
<accession>A0A2A9EH26</accession>
<dbReference type="PANTHER" id="PTHR46233">
    <property type="entry name" value="HYDROXYACYLGLUTATHIONE HYDROLASE GLOC"/>
    <property type="match status" value="1"/>
</dbReference>
<proteinExistence type="predicted"/>
<dbReference type="SUPFAM" id="SSF56281">
    <property type="entry name" value="Metallo-hydrolase/oxidoreductase"/>
    <property type="match status" value="1"/>
</dbReference>
<dbReference type="CDD" id="cd06262">
    <property type="entry name" value="metallo-hydrolase-like_MBL-fold"/>
    <property type="match status" value="1"/>
</dbReference>
<dbReference type="InterPro" id="IPR036866">
    <property type="entry name" value="RibonucZ/Hydroxyglut_hydro"/>
</dbReference>
<dbReference type="SMART" id="SM00849">
    <property type="entry name" value="Lactamase_B"/>
    <property type="match status" value="1"/>
</dbReference>
<keyword evidence="2" id="KW-0378">Hydrolase</keyword>
<gene>
    <name evidence="2" type="ORF">ATJ97_0624</name>
</gene>
<comment type="caution">
    <text evidence="2">The sequence shown here is derived from an EMBL/GenBank/DDBJ whole genome shotgun (WGS) entry which is preliminary data.</text>
</comment>
<reference evidence="2 3" key="1">
    <citation type="submission" date="2017-10" db="EMBL/GenBank/DDBJ databases">
        <title>Sequencing the genomes of 1000 actinobacteria strains.</title>
        <authorList>
            <person name="Klenk H.-P."/>
        </authorList>
    </citation>
    <scope>NUCLEOTIDE SEQUENCE [LARGE SCALE GENOMIC DNA]</scope>
    <source>
        <strain evidence="2 3">DSM 21838</strain>
    </source>
</reference>
<dbReference type="AlphaFoldDB" id="A0A2A9EH26"/>
<dbReference type="EMBL" id="PDJI01000004">
    <property type="protein sequence ID" value="PFG38153.1"/>
    <property type="molecule type" value="Genomic_DNA"/>
</dbReference>
<feature type="domain" description="Metallo-beta-lactamase" evidence="1">
    <location>
        <begin position="39"/>
        <end position="209"/>
    </location>
</feature>
<name>A0A2A9EH26_9MICO</name>
<dbReference type="Pfam" id="PF00753">
    <property type="entry name" value="Lactamase_B"/>
    <property type="match status" value="1"/>
</dbReference>
<organism evidence="2 3">
    <name type="scientific">Georgenia soli</name>
    <dbReference type="NCBI Taxonomy" id="638953"/>
    <lineage>
        <taxon>Bacteria</taxon>
        <taxon>Bacillati</taxon>
        <taxon>Actinomycetota</taxon>
        <taxon>Actinomycetes</taxon>
        <taxon>Micrococcales</taxon>
        <taxon>Bogoriellaceae</taxon>
        <taxon>Georgenia</taxon>
    </lineage>
</organism>
<sequence length="230" mass="24321">MMRGMTDDLTDAHVEPGGPAVVHRLGSVTVRKASVSEQDNNAYLVTAGDGSQLLVDAADDAGRLLALVAEGSGRLDTVVTTHRHWDHHRALPAVVEATGAAVLAGADDAAELPVAATRTLAHGDVVTVGDVELEVVALRGHTPGSVALALREGDDGPRPGRVHLFTGDSLFPGGVGRTWAPEDFTSLMDDVESRVFARFGDDTRVYPGHGDDTTLGRERPLLAQWRARGW</sequence>
<dbReference type="InterPro" id="IPR001279">
    <property type="entry name" value="Metallo-B-lactamas"/>
</dbReference>
<evidence type="ECO:0000313" key="3">
    <source>
        <dbReference type="Proteomes" id="UP000222106"/>
    </source>
</evidence>
<protein>
    <submittedName>
        <fullName evidence="2">Glyoxylase-like metal-dependent hydrolase (Beta-lactamase superfamily II)</fullName>
    </submittedName>
</protein>
<dbReference type="PANTHER" id="PTHR46233:SF1">
    <property type="entry name" value="CONSERVED PROTEIN"/>
    <property type="match status" value="1"/>
</dbReference>
<evidence type="ECO:0000259" key="1">
    <source>
        <dbReference type="SMART" id="SM00849"/>
    </source>
</evidence>
<dbReference type="Proteomes" id="UP000222106">
    <property type="component" value="Unassembled WGS sequence"/>
</dbReference>
<dbReference type="GO" id="GO:0016787">
    <property type="term" value="F:hydrolase activity"/>
    <property type="evidence" value="ECO:0007669"/>
    <property type="project" value="UniProtKB-KW"/>
</dbReference>